<name>A0A484II96_9ARCH</name>
<dbReference type="KEGG" id="nfn:NFRAN_2296"/>
<evidence type="ECO:0000313" key="2">
    <source>
        <dbReference type="Proteomes" id="UP000294299"/>
    </source>
</evidence>
<dbReference type="EMBL" id="LR216287">
    <property type="protein sequence ID" value="VFJ14618.1"/>
    <property type="molecule type" value="Genomic_DNA"/>
</dbReference>
<keyword evidence="2" id="KW-1185">Reference proteome</keyword>
<accession>A0A484II96</accession>
<dbReference type="Proteomes" id="UP000294299">
    <property type="component" value="Chromosome NFRAN"/>
</dbReference>
<organism evidence="1 2">
    <name type="scientific">Candidatus Nitrosocosmicus franklandianus</name>
    <dbReference type="NCBI Taxonomy" id="1798806"/>
    <lineage>
        <taxon>Archaea</taxon>
        <taxon>Nitrososphaerota</taxon>
        <taxon>Nitrososphaeria</taxon>
        <taxon>Nitrososphaerales</taxon>
        <taxon>Nitrososphaeraceae</taxon>
        <taxon>Candidatus Nitrosocosmicus</taxon>
    </lineage>
</organism>
<reference evidence="1 2" key="1">
    <citation type="submission" date="2019-02" db="EMBL/GenBank/DDBJ databases">
        <authorList>
            <person name="Lehtovirta-Morley E L."/>
        </authorList>
    </citation>
    <scope>NUCLEOTIDE SEQUENCE [LARGE SCALE GENOMIC DNA]</scope>
    <source>
        <strain evidence="1">NFRAN1</strain>
    </source>
</reference>
<gene>
    <name evidence="1" type="ORF">NFRAN_2296</name>
</gene>
<proteinExistence type="predicted"/>
<protein>
    <submittedName>
        <fullName evidence="1">Uncharacterized protein</fullName>
    </submittedName>
</protein>
<sequence length="49" mass="5740">MHIMDCMMYFGLLSMTMSIDRDFVFSSFDRCNYDPSKSVVNNLSNTNFI</sequence>
<dbReference type="AlphaFoldDB" id="A0A484II96"/>
<evidence type="ECO:0000313" key="1">
    <source>
        <dbReference type="EMBL" id="VFJ14618.1"/>
    </source>
</evidence>